<dbReference type="InterPro" id="IPR027417">
    <property type="entry name" value="P-loop_NTPase"/>
</dbReference>
<dbReference type="Pfam" id="PF12848">
    <property type="entry name" value="ABC_tran_Xtn"/>
    <property type="match status" value="1"/>
</dbReference>
<evidence type="ECO:0000313" key="6">
    <source>
        <dbReference type="EMBL" id="PKZ21558.1"/>
    </source>
</evidence>
<keyword evidence="2 5" id="KW-0067">ATP-binding</keyword>
<feature type="coiled-coil region" evidence="3">
    <location>
        <begin position="170"/>
        <end position="204"/>
    </location>
</feature>
<organism evidence="5 7">
    <name type="scientific">Aerococcus sanguinicola</name>
    <dbReference type="NCBI Taxonomy" id="119206"/>
    <lineage>
        <taxon>Bacteria</taxon>
        <taxon>Bacillati</taxon>
        <taxon>Bacillota</taxon>
        <taxon>Bacilli</taxon>
        <taxon>Lactobacillales</taxon>
        <taxon>Aerococcaceae</taxon>
        <taxon>Aerococcus</taxon>
    </lineage>
</organism>
<dbReference type="GO" id="GO:0016887">
    <property type="term" value="F:ATP hydrolysis activity"/>
    <property type="evidence" value="ECO:0007669"/>
    <property type="project" value="InterPro"/>
</dbReference>
<dbReference type="Proteomes" id="UP000069912">
    <property type="component" value="Chromosome"/>
</dbReference>
<dbReference type="OrthoDB" id="9760950at2"/>
<dbReference type="Pfam" id="PF00005">
    <property type="entry name" value="ABC_tran"/>
    <property type="match status" value="2"/>
</dbReference>
<sequence length="513" mass="58631">MEMIKLLHVSKIIADQRLFQIDQLIANQGDKIGLIGKNGVGKSTLLSILVGLDEDFTGQVSIHPSYAYLPQLNKSTKESGGEQEKRMLEEVFNKGTDLLILDEPTANLDSENIDWLIQKLNNYLGTLLLVSHDRQLLNQVVDQIWELDQGKLTKYVGNYDDYQTAKERAIKGQEVAYKNYQKKVHQLEKEIQQRNLRAQNFKKKKKNVSRSDYKVSGYAGKYDGQEKAIAKSAKALQRRIDQLDPVKGPEKERHYTFKAVGNLAVKPGRTLLHLEAGQVHVGERLLFAFSEFKIQTGDKVAIQGCNQAGKTSFMRQLYHQQLSGYYMENLKIGYFTQNFDQLQLNKSILENVGQDSLQAEDLIRLVLASLGFDQNKLFNQVKWLSGGERVRLAFAKLLLGDYHLLLLDEPTNYLDIGTLEKVEDFIRNHPAAILLVSHDQEFVNHSVAKQYLIRNKKLLSPAYQDNISNKAEKEISRLNFRLNRMIADADVDIEEIRSLQDKIRALKADHQMD</sequence>
<dbReference type="NCBIfam" id="NF000355">
    <property type="entry name" value="ribo_prot_ABC_F"/>
    <property type="match status" value="1"/>
</dbReference>
<evidence type="ECO:0000259" key="4">
    <source>
        <dbReference type="PROSITE" id="PS50893"/>
    </source>
</evidence>
<reference evidence="7" key="2">
    <citation type="submission" date="2016-01" db="EMBL/GenBank/DDBJ databases">
        <title>Six Aerococcus type strain genome sequencing and assembly using PacBio and Illumina Hiseq.</title>
        <authorList>
            <person name="Carkaci D."/>
            <person name="Dargis R."/>
            <person name="Nielsen X.C."/>
            <person name="Skovgaard O."/>
            <person name="Fuursted K."/>
            <person name="Christensen J.J."/>
        </authorList>
    </citation>
    <scope>NUCLEOTIDE SEQUENCE [LARGE SCALE GENOMIC DNA]</scope>
    <source>
        <strain evidence="7">CCUG43001</strain>
    </source>
</reference>
<dbReference type="PANTHER" id="PTHR42855:SF2">
    <property type="entry name" value="DRUG RESISTANCE ABC TRANSPORTER,ATP-BINDING PROTEIN"/>
    <property type="match status" value="1"/>
</dbReference>
<accession>A0A109RDB0</accession>
<dbReference type="Proteomes" id="UP000234239">
    <property type="component" value="Unassembled WGS sequence"/>
</dbReference>
<dbReference type="AlphaFoldDB" id="A0A109RDB0"/>
<keyword evidence="7" id="KW-1185">Reference proteome</keyword>
<dbReference type="GO" id="GO:0005524">
    <property type="term" value="F:ATP binding"/>
    <property type="evidence" value="ECO:0007669"/>
    <property type="project" value="UniProtKB-KW"/>
</dbReference>
<feature type="domain" description="ABC transporter" evidence="4">
    <location>
        <begin position="4"/>
        <end position="480"/>
    </location>
</feature>
<dbReference type="Gene3D" id="3.40.50.300">
    <property type="entry name" value="P-loop containing nucleotide triphosphate hydrolases"/>
    <property type="match status" value="3"/>
</dbReference>
<proteinExistence type="predicted"/>
<name>A0A109RDB0_9LACT</name>
<dbReference type="PROSITE" id="PS00211">
    <property type="entry name" value="ABC_TRANSPORTER_1"/>
    <property type="match status" value="1"/>
</dbReference>
<evidence type="ECO:0000256" key="2">
    <source>
        <dbReference type="ARBA" id="ARBA00022840"/>
    </source>
</evidence>
<reference evidence="6 8" key="3">
    <citation type="submission" date="2017-12" db="EMBL/GenBank/DDBJ databases">
        <title>Phylogenetic diversity of female urinary microbiome.</title>
        <authorList>
            <person name="Thomas-White K."/>
            <person name="Wolfe A.J."/>
        </authorList>
    </citation>
    <scope>NUCLEOTIDE SEQUENCE [LARGE SCALE GENOMIC DNA]</scope>
    <source>
        <strain evidence="6 8">UMB0139</strain>
    </source>
</reference>
<dbReference type="InterPro" id="IPR051309">
    <property type="entry name" value="ABCF_ATPase"/>
</dbReference>
<dbReference type="InterPro" id="IPR032781">
    <property type="entry name" value="ABC_tran_Xtn"/>
</dbReference>
<evidence type="ECO:0000313" key="7">
    <source>
        <dbReference type="Proteomes" id="UP000069912"/>
    </source>
</evidence>
<dbReference type="EMBL" id="CP014160">
    <property type="protein sequence ID" value="AMB93711.1"/>
    <property type="molecule type" value="Genomic_DNA"/>
</dbReference>
<keyword evidence="1" id="KW-0547">Nucleotide-binding</keyword>
<protein>
    <submittedName>
        <fullName evidence="5">ABC transporter ATP-binding protein</fullName>
    </submittedName>
</protein>
<evidence type="ECO:0000313" key="8">
    <source>
        <dbReference type="Proteomes" id="UP000234239"/>
    </source>
</evidence>
<evidence type="ECO:0000256" key="1">
    <source>
        <dbReference type="ARBA" id="ARBA00022741"/>
    </source>
</evidence>
<dbReference type="KEGG" id="asan:AWM72_02570"/>
<dbReference type="InterPro" id="IPR003439">
    <property type="entry name" value="ABC_transporter-like_ATP-bd"/>
</dbReference>
<dbReference type="GeneID" id="92902951"/>
<evidence type="ECO:0000256" key="3">
    <source>
        <dbReference type="SAM" id="Coils"/>
    </source>
</evidence>
<dbReference type="SUPFAM" id="SSF52540">
    <property type="entry name" value="P-loop containing nucleoside triphosphate hydrolases"/>
    <property type="match status" value="2"/>
</dbReference>
<reference evidence="5 7" key="1">
    <citation type="journal article" date="2016" name="Genome Announc.">
        <title>Complete Genome Sequences of Aerococcus christensenii CCUG 28831T, Aerococcus sanguinicola CCUG 43001T, Aerococcus urinae CCUG 36881T, Aerococcus urinaeequi CCUG 28094T, Aerococcus urinaehominis CCUG 42038 BT, and Aerococcus viridans CCUG 4311T.</title>
        <authorList>
            <person name="Carkaci D."/>
            <person name="Dargis R."/>
            <person name="Nielsen X.C."/>
            <person name="Skovgaard O."/>
            <person name="Fuursted K."/>
            <person name="Christensen J.J."/>
        </authorList>
    </citation>
    <scope>NUCLEOTIDE SEQUENCE [LARGE SCALE GENOMIC DNA]</scope>
    <source>
        <strain evidence="5 7">CCUG43001</strain>
    </source>
</reference>
<evidence type="ECO:0000313" key="5">
    <source>
        <dbReference type="EMBL" id="AMB93711.1"/>
    </source>
</evidence>
<dbReference type="SMART" id="SM00382">
    <property type="entry name" value="AAA"/>
    <property type="match status" value="2"/>
</dbReference>
<gene>
    <name evidence="5" type="ORF">AWM72_02570</name>
    <name evidence="6" type="ORF">CYJ28_06525</name>
</gene>
<dbReference type="PROSITE" id="PS50893">
    <property type="entry name" value="ABC_TRANSPORTER_2"/>
    <property type="match status" value="1"/>
</dbReference>
<dbReference type="InterPro" id="IPR003593">
    <property type="entry name" value="AAA+_ATPase"/>
</dbReference>
<dbReference type="CDD" id="cd03221">
    <property type="entry name" value="ABCF_EF-3"/>
    <property type="match status" value="1"/>
</dbReference>
<keyword evidence="3" id="KW-0175">Coiled coil</keyword>
<dbReference type="RefSeq" id="WP_067972697.1">
    <property type="nucleotide sequence ID" value="NZ_CAJHKM010000004.1"/>
</dbReference>
<dbReference type="InterPro" id="IPR017871">
    <property type="entry name" value="ABC_transporter-like_CS"/>
</dbReference>
<dbReference type="PANTHER" id="PTHR42855">
    <property type="entry name" value="ABC TRANSPORTER ATP-BINDING SUBUNIT"/>
    <property type="match status" value="1"/>
</dbReference>
<dbReference type="EMBL" id="PKGY01000003">
    <property type="protein sequence ID" value="PKZ21558.1"/>
    <property type="molecule type" value="Genomic_DNA"/>
</dbReference>